<sequence>MRPLMNLMPNSSTASLGSLVDPAATRTKGYASNGSAWHCATLGALAPFTALGRPWPSRYLDVLSNGVGGIPLAGANADGALSTACI</sequence>
<gene>
    <name evidence="1" type="ORF">AXX12_07565</name>
</gene>
<keyword evidence="2" id="KW-1185">Reference proteome</keyword>
<dbReference type="EMBL" id="LSGP01000017">
    <property type="protein sequence ID" value="KYZ76288.1"/>
    <property type="molecule type" value="Genomic_DNA"/>
</dbReference>
<proteinExistence type="predicted"/>
<dbReference type="OrthoDB" id="9780818at2"/>
<dbReference type="Proteomes" id="UP000076268">
    <property type="component" value="Unassembled WGS sequence"/>
</dbReference>
<evidence type="ECO:0000313" key="2">
    <source>
        <dbReference type="Proteomes" id="UP000076268"/>
    </source>
</evidence>
<evidence type="ECO:0000313" key="1">
    <source>
        <dbReference type="EMBL" id="KYZ76288.1"/>
    </source>
</evidence>
<dbReference type="RefSeq" id="WP_066241485.1">
    <property type="nucleotide sequence ID" value="NZ_LSGP01000017.1"/>
</dbReference>
<protein>
    <submittedName>
        <fullName evidence="1">Uncharacterized protein</fullName>
    </submittedName>
</protein>
<accession>A0A154BRZ5</accession>
<organism evidence="1 2">
    <name type="scientific">Anaerosporomusa subterranea</name>
    <dbReference type="NCBI Taxonomy" id="1794912"/>
    <lineage>
        <taxon>Bacteria</taxon>
        <taxon>Bacillati</taxon>
        <taxon>Bacillota</taxon>
        <taxon>Negativicutes</taxon>
        <taxon>Acetonemataceae</taxon>
        <taxon>Anaerosporomusa</taxon>
    </lineage>
</organism>
<comment type="caution">
    <text evidence="1">The sequence shown here is derived from an EMBL/GenBank/DDBJ whole genome shotgun (WGS) entry which is preliminary data.</text>
</comment>
<name>A0A154BRZ5_ANASB</name>
<dbReference type="AlphaFoldDB" id="A0A154BRZ5"/>
<reference evidence="1 2" key="1">
    <citation type="submission" date="2016-02" db="EMBL/GenBank/DDBJ databases">
        <title>Anaerosporomusa subterraneum gen. nov., sp. nov., a spore-forming obligate anaerobe isolated from saprolite.</title>
        <authorList>
            <person name="Choi J.K."/>
            <person name="Shah M."/>
            <person name="Yee N."/>
        </authorList>
    </citation>
    <scope>NUCLEOTIDE SEQUENCE [LARGE SCALE GENOMIC DNA]</scope>
    <source>
        <strain evidence="1 2">RU4</strain>
    </source>
</reference>
<dbReference type="STRING" id="1794912.AXX12_07565"/>